<feature type="compositionally biased region" description="Basic and acidic residues" evidence="6">
    <location>
        <begin position="1039"/>
        <end position="1051"/>
    </location>
</feature>
<feature type="domain" description="Rad4 beta-hairpin" evidence="7">
    <location>
        <begin position="522"/>
        <end position="605"/>
    </location>
</feature>
<keyword evidence="5" id="KW-0539">Nucleus</keyword>
<feature type="region of interest" description="Disordered" evidence="6">
    <location>
        <begin position="552"/>
        <end position="580"/>
    </location>
</feature>
<evidence type="ECO:0000256" key="6">
    <source>
        <dbReference type="SAM" id="MobiDB-lite"/>
    </source>
</evidence>
<accession>A0A9P5PQW5</accession>
<dbReference type="Pfam" id="PF10404">
    <property type="entry name" value="BHD_2"/>
    <property type="match status" value="1"/>
</dbReference>
<dbReference type="GO" id="GO:0006289">
    <property type="term" value="P:nucleotide-excision repair"/>
    <property type="evidence" value="ECO:0007669"/>
    <property type="project" value="InterPro"/>
</dbReference>
<keyword evidence="3" id="KW-0227">DNA damage</keyword>
<dbReference type="PANTHER" id="PTHR12135">
    <property type="entry name" value="DNA REPAIR PROTEIN XP-C / RAD4"/>
    <property type="match status" value="1"/>
</dbReference>
<keyword evidence="4" id="KW-0234">DNA repair</keyword>
<feature type="compositionally biased region" description="Acidic residues" evidence="6">
    <location>
        <begin position="1"/>
        <end position="10"/>
    </location>
</feature>
<dbReference type="InterPro" id="IPR018326">
    <property type="entry name" value="Rad4_beta-hairpin_dom1"/>
</dbReference>
<evidence type="ECO:0000259" key="7">
    <source>
        <dbReference type="SMART" id="SM01030"/>
    </source>
</evidence>
<keyword evidence="10" id="KW-1185">Reference proteome</keyword>
<dbReference type="SMART" id="SM01030">
    <property type="entry name" value="BHD_1"/>
    <property type="match status" value="1"/>
</dbReference>
<dbReference type="InterPro" id="IPR038765">
    <property type="entry name" value="Papain-like_cys_pep_sf"/>
</dbReference>
<comment type="caution">
    <text evidence="9">The sequence shown here is derived from an EMBL/GenBank/DDBJ whole genome shotgun (WGS) entry which is preliminary data.</text>
</comment>
<evidence type="ECO:0000256" key="2">
    <source>
        <dbReference type="ARBA" id="ARBA00009525"/>
    </source>
</evidence>
<evidence type="ECO:0000256" key="1">
    <source>
        <dbReference type="ARBA" id="ARBA00004123"/>
    </source>
</evidence>
<dbReference type="GO" id="GO:0003697">
    <property type="term" value="F:single-stranded DNA binding"/>
    <property type="evidence" value="ECO:0007669"/>
    <property type="project" value="TreeGrafter"/>
</dbReference>
<proteinExistence type="inferred from homology"/>
<reference evidence="9" key="1">
    <citation type="submission" date="2020-11" db="EMBL/GenBank/DDBJ databases">
        <authorList>
            <consortium name="DOE Joint Genome Institute"/>
            <person name="Ahrendt S."/>
            <person name="Riley R."/>
            <person name="Andreopoulos W."/>
            <person name="Labutti K."/>
            <person name="Pangilinan J."/>
            <person name="Ruiz-Duenas F.J."/>
            <person name="Barrasa J.M."/>
            <person name="Sanchez-Garcia M."/>
            <person name="Camarero S."/>
            <person name="Miyauchi S."/>
            <person name="Serrano A."/>
            <person name="Linde D."/>
            <person name="Babiker R."/>
            <person name="Drula E."/>
            <person name="Ayuso-Fernandez I."/>
            <person name="Pacheco R."/>
            <person name="Padilla G."/>
            <person name="Ferreira P."/>
            <person name="Barriuso J."/>
            <person name="Kellner H."/>
            <person name="Castanera R."/>
            <person name="Alfaro M."/>
            <person name="Ramirez L."/>
            <person name="Pisabarro A.G."/>
            <person name="Kuo A."/>
            <person name="Tritt A."/>
            <person name="Lipzen A."/>
            <person name="He G."/>
            <person name="Yan M."/>
            <person name="Ng V."/>
            <person name="Cullen D."/>
            <person name="Martin F."/>
            <person name="Rosso M.-N."/>
            <person name="Henrissat B."/>
            <person name="Hibbett D."/>
            <person name="Martinez A.T."/>
            <person name="Grigoriev I.V."/>
        </authorList>
    </citation>
    <scope>NUCLEOTIDE SEQUENCE</scope>
    <source>
        <strain evidence="9">AH 40177</strain>
    </source>
</reference>
<dbReference type="FunFam" id="3.30.70.2460:FF:000001">
    <property type="entry name" value="DNA repair protein Rad4 family"/>
    <property type="match status" value="1"/>
</dbReference>
<dbReference type="SMART" id="SM01032">
    <property type="entry name" value="BHD_3"/>
    <property type="match status" value="1"/>
</dbReference>
<dbReference type="GO" id="GO:0000111">
    <property type="term" value="C:nucleotide-excision repair factor 2 complex"/>
    <property type="evidence" value="ECO:0007669"/>
    <property type="project" value="TreeGrafter"/>
</dbReference>
<dbReference type="Proteomes" id="UP000772434">
    <property type="component" value="Unassembled WGS sequence"/>
</dbReference>
<evidence type="ECO:0000256" key="4">
    <source>
        <dbReference type="ARBA" id="ARBA00023204"/>
    </source>
</evidence>
<organism evidence="9 10">
    <name type="scientific">Rhodocollybia butyracea</name>
    <dbReference type="NCBI Taxonomy" id="206335"/>
    <lineage>
        <taxon>Eukaryota</taxon>
        <taxon>Fungi</taxon>
        <taxon>Dikarya</taxon>
        <taxon>Basidiomycota</taxon>
        <taxon>Agaricomycotina</taxon>
        <taxon>Agaricomycetes</taxon>
        <taxon>Agaricomycetidae</taxon>
        <taxon>Agaricales</taxon>
        <taxon>Marasmiineae</taxon>
        <taxon>Omphalotaceae</taxon>
        <taxon>Rhodocollybia</taxon>
    </lineage>
</organism>
<evidence type="ECO:0000259" key="8">
    <source>
        <dbReference type="SMART" id="SM01032"/>
    </source>
</evidence>
<dbReference type="PANTHER" id="PTHR12135:SF0">
    <property type="entry name" value="DNA REPAIR PROTEIN COMPLEMENTING XP-C CELLS"/>
    <property type="match status" value="1"/>
</dbReference>
<dbReference type="InterPro" id="IPR036985">
    <property type="entry name" value="Transglutaminase-like_sf"/>
</dbReference>
<feature type="compositionally biased region" description="Low complexity" evidence="6">
    <location>
        <begin position="559"/>
        <end position="575"/>
    </location>
</feature>
<dbReference type="OrthoDB" id="300780at2759"/>
<name>A0A9P5PQW5_9AGAR</name>
<feature type="compositionally biased region" description="Basic residues" evidence="6">
    <location>
        <begin position="1012"/>
        <end position="1026"/>
    </location>
</feature>
<dbReference type="EMBL" id="JADNRY010000087">
    <property type="protein sequence ID" value="KAF9066475.1"/>
    <property type="molecule type" value="Genomic_DNA"/>
</dbReference>
<gene>
    <name evidence="9" type="ORF">BDP27DRAFT_1423852</name>
</gene>
<feature type="region of interest" description="Disordered" evidence="6">
    <location>
        <begin position="1"/>
        <end position="28"/>
    </location>
</feature>
<evidence type="ECO:0000256" key="3">
    <source>
        <dbReference type="ARBA" id="ARBA00022763"/>
    </source>
</evidence>
<feature type="compositionally biased region" description="Polar residues" evidence="6">
    <location>
        <begin position="1000"/>
        <end position="1011"/>
    </location>
</feature>
<protein>
    <recommendedName>
        <fullName evidence="11">Rad4-domain-containing protein</fullName>
    </recommendedName>
</protein>
<dbReference type="InterPro" id="IPR004583">
    <property type="entry name" value="DNA_repair_Rad4"/>
</dbReference>
<dbReference type="Gene3D" id="2.20.20.110">
    <property type="entry name" value="Rad4, beta-hairpin domain BHD1"/>
    <property type="match status" value="1"/>
</dbReference>
<comment type="subcellular location">
    <subcellularLocation>
        <location evidence="1">Nucleus</location>
    </subcellularLocation>
</comment>
<dbReference type="GO" id="GO:0006298">
    <property type="term" value="P:mismatch repair"/>
    <property type="evidence" value="ECO:0007669"/>
    <property type="project" value="TreeGrafter"/>
</dbReference>
<dbReference type="InterPro" id="IPR018328">
    <property type="entry name" value="Rad4_beta-hairpin_dom3"/>
</dbReference>
<dbReference type="Gene3D" id="3.90.260.10">
    <property type="entry name" value="Transglutaminase-like"/>
    <property type="match status" value="1"/>
</dbReference>
<dbReference type="GO" id="GO:0005737">
    <property type="term" value="C:cytoplasm"/>
    <property type="evidence" value="ECO:0007669"/>
    <property type="project" value="TreeGrafter"/>
</dbReference>
<evidence type="ECO:0000313" key="10">
    <source>
        <dbReference type="Proteomes" id="UP000772434"/>
    </source>
</evidence>
<feature type="compositionally biased region" description="Basic and acidic residues" evidence="6">
    <location>
        <begin position="349"/>
        <end position="361"/>
    </location>
</feature>
<feature type="compositionally biased region" description="Basic residues" evidence="6">
    <location>
        <begin position="362"/>
        <end position="371"/>
    </location>
</feature>
<feature type="region of interest" description="Disordered" evidence="6">
    <location>
        <begin position="318"/>
        <end position="392"/>
    </location>
</feature>
<feature type="region of interest" description="Disordered" evidence="6">
    <location>
        <begin position="825"/>
        <end position="860"/>
    </location>
</feature>
<dbReference type="InterPro" id="IPR018327">
    <property type="entry name" value="BHD_2"/>
</dbReference>
<evidence type="ECO:0008006" key="11">
    <source>
        <dbReference type="Google" id="ProtNLM"/>
    </source>
</evidence>
<dbReference type="Pfam" id="PF03835">
    <property type="entry name" value="Rad4"/>
    <property type="match status" value="1"/>
</dbReference>
<feature type="region of interest" description="Disordered" evidence="6">
    <location>
        <begin position="1000"/>
        <end position="1097"/>
    </location>
</feature>
<dbReference type="Gene3D" id="3.30.70.2460">
    <property type="entry name" value="Rad4, beta-hairpin domain BHD3"/>
    <property type="match status" value="1"/>
</dbReference>
<dbReference type="Pfam" id="PF10405">
    <property type="entry name" value="BHD_3"/>
    <property type="match status" value="1"/>
</dbReference>
<feature type="domain" description="Rad4 beta-hairpin" evidence="8">
    <location>
        <begin position="710"/>
        <end position="784"/>
    </location>
</feature>
<dbReference type="GO" id="GO:0071942">
    <property type="term" value="C:XPC complex"/>
    <property type="evidence" value="ECO:0007669"/>
    <property type="project" value="TreeGrafter"/>
</dbReference>
<dbReference type="InterPro" id="IPR018325">
    <property type="entry name" value="Rad4/PNGase_transGLS-fold"/>
</dbReference>
<dbReference type="Pfam" id="PF10403">
    <property type="entry name" value="BHD_1"/>
    <property type="match status" value="1"/>
</dbReference>
<dbReference type="InterPro" id="IPR042488">
    <property type="entry name" value="Rad4_BHD3_sf"/>
</dbReference>
<feature type="compositionally biased region" description="Polar residues" evidence="6">
    <location>
        <begin position="833"/>
        <end position="854"/>
    </location>
</feature>
<comment type="similarity">
    <text evidence="2">Belongs to the XPC family.</text>
</comment>
<dbReference type="AlphaFoldDB" id="A0A9P5PQW5"/>
<evidence type="ECO:0000313" key="9">
    <source>
        <dbReference type="EMBL" id="KAF9066475.1"/>
    </source>
</evidence>
<dbReference type="SUPFAM" id="SSF54001">
    <property type="entry name" value="Cysteine proteinases"/>
    <property type="match status" value="1"/>
</dbReference>
<dbReference type="GO" id="GO:0003684">
    <property type="term" value="F:damaged DNA binding"/>
    <property type="evidence" value="ECO:0007669"/>
    <property type="project" value="InterPro"/>
</dbReference>
<evidence type="ECO:0000256" key="5">
    <source>
        <dbReference type="ARBA" id="ARBA00023242"/>
    </source>
</evidence>
<sequence length="1097" mass="121907">MSSPFDDEIELVPLPYGSDGGEENSDDEMDWEEVLVSEQASQEPLMKIVLRPDNDEPAKKKSNAMSHAERMLRIDCHKIHTILLLSSARIRNKWLNDELLHARLLSLTPLPLQNAFAMIHSSRIPEAPLRGRMFENATLRLVEWWSQSFFEVAAEGHMRNITFDVMKQSLGKYVPGFTEQFEAAVAPPETMDNHRDRYKLKYKTNGKGKEKEKEKTSSADPLIDATDLDLLEDLLDNSIELIKSPKSLMKHALMQSGSRDTSAQLFTALCRALAIPARLVVSLQSVPWKAAVGREVKRYPKKANDAMGKGKEAEIAFVESPNDSDPLASRDSLFSTAGEGRRLNGTPVEKSEKAKGKERARQPVKLRKSKSKGNVLGSASDSKPKLKKFQHDDPRFTPPIYWTEVFSKADSRWIPVDPIRGYVNKRHAFDPSPTSTNSASSRDNRLVYVLAFEEDGYARDVTRRYAREYSAKVAKVQGGSAAFNAGARARVQWWEGVVGLVTRPFRLHRDDIEDDELETAQMMEGMPNSITGFKDHPLYVLPRHLKQNEAIYPPPAPPAASNLSSGSSTPTSASTWFGRSGRDPSYTHELGKFRGESVYPRSSVISLKTPENWLRSEGRSVKEGVVPMKYVKVRASTIGKRREVEILKEGMKETQSQSTGVSGEGVIGIHVDELDGGAGGAGAVGEIMQGLYARNQTEQYVPDPVVDGIVPKNQFGNIDLYVKTMLPQGAVHIPFKGIAKIARRLQIDFAEAVIGFEFRKRKATPVLEGIVVATENEEVILEAFWESEREASEKARRKKEERVLKQWTRLVHGLRIRQRLQAQYADRRGEESANGSTTIEASGKNSNAILNTSNKGDEDNIVEEDTSDKHIHFGAGFLVEAGDVIQPFRLPQFPKLDDDLVGYSRTSTRRGGDAYHSTMGAEVGAGLDHNGALPIPDFETYDINMEVDDSTTIAGTSTRLTVPKTMQELAHAYDVASKSGDQDLRPVSLEVTAFITSSALDHPVPTSTKGTMKNKKQAPSHRKSTRSTKATSAPKRKRPDSDNLSETRNDSCEEVGGGEEFTSRNKRIRRGKGEETPPSTRVLRPRVSKTPNADMDE</sequence>